<keyword evidence="5 8" id="KW-0479">Metal-binding</keyword>
<comment type="function">
    <text evidence="8">Catalyzes the methylthiolation of an aspartic acid residue of ribosomal protein uS12.</text>
</comment>
<accession>G8LZ17</accession>
<keyword evidence="12" id="KW-0689">Ribosomal protein</keyword>
<dbReference type="GO" id="GO:0035599">
    <property type="term" value="F:aspartic acid methylthiotransferase activity"/>
    <property type="evidence" value="ECO:0007669"/>
    <property type="project" value="TreeGrafter"/>
</dbReference>
<feature type="binding site" evidence="8">
    <location>
        <position position="165"/>
    </location>
    <ligand>
        <name>[4Fe-4S] cluster</name>
        <dbReference type="ChEBI" id="CHEBI:49883"/>
        <label>2</label>
        <note>4Fe-4S-S-AdoMet</note>
    </ligand>
</feature>
<evidence type="ECO:0000256" key="1">
    <source>
        <dbReference type="ARBA" id="ARBA00022485"/>
    </source>
</evidence>
<feature type="domain" description="MTTase N-terminal" evidence="10">
    <location>
        <begin position="3"/>
        <end position="118"/>
    </location>
</feature>
<dbReference type="InterPro" id="IPR013848">
    <property type="entry name" value="Methylthiotransferase_N"/>
</dbReference>
<dbReference type="Proteomes" id="UP000005435">
    <property type="component" value="Chromosome"/>
</dbReference>
<dbReference type="Pfam" id="PF04055">
    <property type="entry name" value="Radical_SAM"/>
    <property type="match status" value="1"/>
</dbReference>
<dbReference type="SFLD" id="SFLDF00274">
    <property type="entry name" value="ribosomal_protein_S12_methylth"/>
    <property type="match status" value="1"/>
</dbReference>
<feature type="binding site" evidence="8">
    <location>
        <position position="12"/>
    </location>
    <ligand>
        <name>[4Fe-4S] cluster</name>
        <dbReference type="ChEBI" id="CHEBI:49883"/>
        <label>1</label>
    </ligand>
</feature>
<name>G8LZ17_ACECE</name>
<dbReference type="EMBL" id="CP003065">
    <property type="protein sequence ID" value="AEV68961.1"/>
    <property type="molecule type" value="Genomic_DNA"/>
</dbReference>
<feature type="binding site" evidence="8">
    <location>
        <position position="48"/>
    </location>
    <ligand>
        <name>[4Fe-4S] cluster</name>
        <dbReference type="ChEBI" id="CHEBI:49883"/>
        <label>1</label>
    </ligand>
</feature>
<feature type="binding site" evidence="8">
    <location>
        <position position="161"/>
    </location>
    <ligand>
        <name>[4Fe-4S] cluster</name>
        <dbReference type="ChEBI" id="CHEBI:49883"/>
        <label>2</label>
        <note>4Fe-4S-S-AdoMet</note>
    </ligand>
</feature>
<keyword evidence="7 8" id="KW-0411">Iron-sulfur</keyword>
<dbReference type="STRING" id="720554.Clocl_2384"/>
<reference evidence="13" key="1">
    <citation type="submission" date="2011-12" db="EMBL/GenBank/DDBJ databases">
        <title>Complete sequence of Clostridium clariflavum DSM 19732.</title>
        <authorList>
            <consortium name="US DOE Joint Genome Institute"/>
            <person name="Lucas S."/>
            <person name="Han J."/>
            <person name="Lapidus A."/>
            <person name="Cheng J.-F."/>
            <person name="Goodwin L."/>
            <person name="Pitluck S."/>
            <person name="Peters L."/>
            <person name="Teshima H."/>
            <person name="Detter J.C."/>
            <person name="Han C."/>
            <person name="Tapia R."/>
            <person name="Land M."/>
            <person name="Hauser L."/>
            <person name="Kyrpides N."/>
            <person name="Ivanova N."/>
            <person name="Pagani I."/>
            <person name="Kitzmiller T."/>
            <person name="Lynd L."/>
            <person name="Izquierdo J."/>
            <person name="Woyke T."/>
        </authorList>
    </citation>
    <scope>NUCLEOTIDE SEQUENCE [LARGE SCALE GENOMIC DNA]</scope>
    <source>
        <strain evidence="13">DSM 19732 / NBRC 101661 / EBR45</strain>
    </source>
</reference>
<dbReference type="Pfam" id="PF00919">
    <property type="entry name" value="UPF0004"/>
    <property type="match status" value="1"/>
</dbReference>
<dbReference type="PROSITE" id="PS51918">
    <property type="entry name" value="RADICAL_SAM"/>
    <property type="match status" value="1"/>
</dbReference>
<evidence type="ECO:0000313" key="13">
    <source>
        <dbReference type="Proteomes" id="UP000005435"/>
    </source>
</evidence>
<dbReference type="InterPro" id="IPR005839">
    <property type="entry name" value="Methylthiotransferase"/>
</dbReference>
<dbReference type="GO" id="GO:0051539">
    <property type="term" value="F:4 iron, 4 sulfur cluster binding"/>
    <property type="evidence" value="ECO:0007669"/>
    <property type="project" value="UniProtKB-UniRule"/>
</dbReference>
<dbReference type="PANTHER" id="PTHR43837">
    <property type="entry name" value="RIBOSOMAL PROTEIN S12 METHYLTHIOTRANSFERASE RIMO"/>
    <property type="match status" value="1"/>
</dbReference>
<protein>
    <recommendedName>
        <fullName evidence="8">Ribosomal protein uS12 methylthiotransferase RimO</fullName>
        <shortName evidence="8">uS12 MTTase</shortName>
        <shortName evidence="8">uS12 methylthiotransferase</shortName>
        <ecNumber evidence="8">2.8.4.4</ecNumber>
    </recommendedName>
    <alternativeName>
        <fullName evidence="8">Ribosomal protein uS12 (aspartate-C(3))-methylthiotransferase</fullName>
    </alternativeName>
    <alternativeName>
        <fullName evidence="8">Ribosome maturation factor RimO</fullName>
    </alternativeName>
</protein>
<keyword evidence="1 8" id="KW-0004">4Fe-4S</keyword>
<evidence type="ECO:0000259" key="10">
    <source>
        <dbReference type="PROSITE" id="PS51449"/>
    </source>
</evidence>
<evidence type="ECO:0000256" key="2">
    <source>
        <dbReference type="ARBA" id="ARBA00022490"/>
    </source>
</evidence>
<comment type="subcellular location">
    <subcellularLocation>
        <location evidence="8">Cytoplasm</location>
    </subcellularLocation>
</comment>
<dbReference type="NCBIfam" id="TIGR01125">
    <property type="entry name" value="30S ribosomal protein S12 methylthiotransferase RimO"/>
    <property type="match status" value="1"/>
</dbReference>
<evidence type="ECO:0000256" key="8">
    <source>
        <dbReference type="HAMAP-Rule" id="MF_01865"/>
    </source>
</evidence>
<dbReference type="HAMAP" id="MF_01865">
    <property type="entry name" value="MTTase_RimO"/>
    <property type="match status" value="1"/>
</dbReference>
<dbReference type="InterPro" id="IPR058240">
    <property type="entry name" value="rSAM_sf"/>
</dbReference>
<evidence type="ECO:0000256" key="4">
    <source>
        <dbReference type="ARBA" id="ARBA00022691"/>
    </source>
</evidence>
<feature type="domain" description="Radical SAM core" evidence="11">
    <location>
        <begin position="147"/>
        <end position="377"/>
    </location>
</feature>
<feature type="binding site" evidence="8">
    <location>
        <position position="168"/>
    </location>
    <ligand>
        <name>[4Fe-4S] cluster</name>
        <dbReference type="ChEBI" id="CHEBI:49883"/>
        <label>2</label>
        <note>4Fe-4S-S-AdoMet</note>
    </ligand>
</feature>
<dbReference type="GO" id="GO:0103039">
    <property type="term" value="F:protein methylthiotransferase activity"/>
    <property type="evidence" value="ECO:0007669"/>
    <property type="project" value="UniProtKB-EC"/>
</dbReference>
<keyword evidence="13" id="KW-1185">Reference proteome</keyword>
<dbReference type="GO" id="GO:0140101">
    <property type="term" value="F:catalytic activity, acting on a tRNA"/>
    <property type="evidence" value="ECO:0007669"/>
    <property type="project" value="UniProtKB-ARBA"/>
</dbReference>
<keyword evidence="4 8" id="KW-0949">S-adenosyl-L-methionine</keyword>
<organism evidence="12 13">
    <name type="scientific">Acetivibrio clariflavus (strain DSM 19732 / NBRC 101661 / EBR45)</name>
    <name type="common">Clostridium clariflavum</name>
    <dbReference type="NCBI Taxonomy" id="720554"/>
    <lineage>
        <taxon>Bacteria</taxon>
        <taxon>Bacillati</taxon>
        <taxon>Bacillota</taxon>
        <taxon>Clostridia</taxon>
        <taxon>Eubacteriales</taxon>
        <taxon>Oscillospiraceae</taxon>
        <taxon>Acetivibrio</taxon>
    </lineage>
</organism>
<dbReference type="InterPro" id="IPR002792">
    <property type="entry name" value="TRAM_dom"/>
</dbReference>
<dbReference type="CDD" id="cd01335">
    <property type="entry name" value="Radical_SAM"/>
    <property type="match status" value="1"/>
</dbReference>
<evidence type="ECO:0000256" key="5">
    <source>
        <dbReference type="ARBA" id="ARBA00022723"/>
    </source>
</evidence>
<dbReference type="Pfam" id="PF18693">
    <property type="entry name" value="TRAM_2"/>
    <property type="match status" value="1"/>
</dbReference>
<dbReference type="GO" id="GO:0035600">
    <property type="term" value="P:tRNA methylthiolation"/>
    <property type="evidence" value="ECO:0007669"/>
    <property type="project" value="UniProtKB-ARBA"/>
</dbReference>
<dbReference type="Gene3D" id="2.40.50.140">
    <property type="entry name" value="Nucleic acid-binding proteins"/>
    <property type="match status" value="1"/>
</dbReference>
<keyword evidence="3 8" id="KW-0808">Transferase</keyword>
<dbReference type="InterPro" id="IPR006638">
    <property type="entry name" value="Elp3/MiaA/NifB-like_rSAM"/>
</dbReference>
<dbReference type="SMART" id="SM00729">
    <property type="entry name" value="Elp3"/>
    <property type="match status" value="1"/>
</dbReference>
<dbReference type="PANTHER" id="PTHR43837:SF1">
    <property type="entry name" value="RIBOSOMAL PROTEIN US12 METHYLTHIOTRANSFERASE RIMO"/>
    <property type="match status" value="1"/>
</dbReference>
<dbReference type="PROSITE" id="PS51449">
    <property type="entry name" value="MTTASE_N"/>
    <property type="match status" value="1"/>
</dbReference>
<feature type="binding site" evidence="8">
    <location>
        <position position="81"/>
    </location>
    <ligand>
        <name>[4Fe-4S] cluster</name>
        <dbReference type="ChEBI" id="CHEBI:49883"/>
        <label>1</label>
    </ligand>
</feature>
<dbReference type="HOGENOM" id="CLU_018697_0_1_9"/>
<comment type="cofactor">
    <cofactor evidence="8">
        <name>[4Fe-4S] cluster</name>
        <dbReference type="ChEBI" id="CHEBI:49883"/>
    </cofactor>
    <text evidence="8">Binds 2 [4Fe-4S] clusters. One cluster is coordinated with 3 cysteines and an exchangeable S-adenosyl-L-methionine.</text>
</comment>
<dbReference type="GO" id="GO:0005840">
    <property type="term" value="C:ribosome"/>
    <property type="evidence" value="ECO:0007669"/>
    <property type="project" value="UniProtKB-KW"/>
</dbReference>
<dbReference type="InterPro" id="IPR007197">
    <property type="entry name" value="rSAM"/>
</dbReference>
<dbReference type="Gene3D" id="3.40.50.12160">
    <property type="entry name" value="Methylthiotransferase, N-terminal domain"/>
    <property type="match status" value="1"/>
</dbReference>
<comment type="catalytic activity">
    <reaction evidence="8">
        <text>L-aspartate(89)-[ribosomal protein uS12]-hydrogen + (sulfur carrier)-SH + AH2 + 2 S-adenosyl-L-methionine = 3-methylsulfanyl-L-aspartate(89)-[ribosomal protein uS12]-hydrogen + (sulfur carrier)-H + 5'-deoxyadenosine + L-methionine + A + S-adenosyl-L-homocysteine + 2 H(+)</text>
        <dbReference type="Rhea" id="RHEA:37087"/>
        <dbReference type="Rhea" id="RHEA-COMP:10460"/>
        <dbReference type="Rhea" id="RHEA-COMP:10461"/>
        <dbReference type="Rhea" id="RHEA-COMP:14737"/>
        <dbReference type="Rhea" id="RHEA-COMP:14739"/>
        <dbReference type="ChEBI" id="CHEBI:13193"/>
        <dbReference type="ChEBI" id="CHEBI:15378"/>
        <dbReference type="ChEBI" id="CHEBI:17319"/>
        <dbReference type="ChEBI" id="CHEBI:17499"/>
        <dbReference type="ChEBI" id="CHEBI:29917"/>
        <dbReference type="ChEBI" id="CHEBI:29961"/>
        <dbReference type="ChEBI" id="CHEBI:57844"/>
        <dbReference type="ChEBI" id="CHEBI:57856"/>
        <dbReference type="ChEBI" id="CHEBI:59789"/>
        <dbReference type="ChEBI" id="CHEBI:64428"/>
        <dbReference type="ChEBI" id="CHEBI:73599"/>
        <dbReference type="EC" id="2.8.4.4"/>
    </reaction>
</comment>
<keyword evidence="2 8" id="KW-0963">Cytoplasm</keyword>
<evidence type="ECO:0000259" key="11">
    <source>
        <dbReference type="PROSITE" id="PS51918"/>
    </source>
</evidence>
<dbReference type="NCBIfam" id="TIGR00089">
    <property type="entry name" value="MiaB/RimO family radical SAM methylthiotransferase"/>
    <property type="match status" value="1"/>
</dbReference>
<comment type="similarity">
    <text evidence="8">Belongs to the methylthiotransferase family. RimO subfamily.</text>
</comment>
<feature type="domain" description="TRAM" evidence="9">
    <location>
        <begin position="380"/>
        <end position="448"/>
    </location>
</feature>
<evidence type="ECO:0000256" key="6">
    <source>
        <dbReference type="ARBA" id="ARBA00023004"/>
    </source>
</evidence>
<dbReference type="InterPro" id="IPR038135">
    <property type="entry name" value="Methylthiotransferase_N_sf"/>
</dbReference>
<reference evidence="12 13" key="2">
    <citation type="journal article" date="2012" name="Stand. Genomic Sci.">
        <title>Complete Genome Sequence of Clostridium clariflavum DSM 19732.</title>
        <authorList>
            <person name="Izquierdo J.A."/>
            <person name="Goodwin L."/>
            <person name="Davenport K.W."/>
            <person name="Teshima H."/>
            <person name="Bruce D."/>
            <person name="Detter C."/>
            <person name="Tapia R."/>
            <person name="Han S."/>
            <person name="Land M."/>
            <person name="Hauser L."/>
            <person name="Jeffries C.D."/>
            <person name="Han J."/>
            <person name="Pitluck S."/>
            <person name="Nolan M."/>
            <person name="Chen A."/>
            <person name="Huntemann M."/>
            <person name="Mavromatis K."/>
            <person name="Mikhailova N."/>
            <person name="Liolios K."/>
            <person name="Woyke T."/>
            <person name="Lynd L.R."/>
        </authorList>
    </citation>
    <scope>NUCLEOTIDE SEQUENCE [LARGE SCALE GENOMIC DNA]</scope>
    <source>
        <strain evidence="13">DSM 19732 / NBRC 101661 / EBR45</strain>
    </source>
</reference>
<dbReference type="eggNOG" id="COG0621">
    <property type="taxonomic scope" value="Bacteria"/>
</dbReference>
<gene>
    <name evidence="8" type="primary">rimO</name>
    <name evidence="12" type="ordered locus">Clocl_2384</name>
</gene>
<evidence type="ECO:0000256" key="7">
    <source>
        <dbReference type="ARBA" id="ARBA00023014"/>
    </source>
</evidence>
<dbReference type="FunFam" id="3.80.30.20:FF:000001">
    <property type="entry name" value="tRNA-2-methylthio-N(6)-dimethylallyladenosine synthase 2"/>
    <property type="match status" value="1"/>
</dbReference>
<dbReference type="AlphaFoldDB" id="G8LZ17"/>
<dbReference type="SUPFAM" id="SSF102114">
    <property type="entry name" value="Radical SAM enzymes"/>
    <property type="match status" value="1"/>
</dbReference>
<evidence type="ECO:0000256" key="3">
    <source>
        <dbReference type="ARBA" id="ARBA00022679"/>
    </source>
</evidence>
<dbReference type="InterPro" id="IPR023404">
    <property type="entry name" value="rSAM_horseshoe"/>
</dbReference>
<dbReference type="InterPro" id="IPR005840">
    <property type="entry name" value="Ribosomal_uS12_MeSTrfase_RimO"/>
</dbReference>
<dbReference type="SFLD" id="SFLDG01082">
    <property type="entry name" value="B12-binding_domain_containing"/>
    <property type="match status" value="1"/>
</dbReference>
<dbReference type="Gene3D" id="3.80.30.20">
    <property type="entry name" value="tm_1862 like domain"/>
    <property type="match status" value="1"/>
</dbReference>
<dbReference type="PROSITE" id="PS01278">
    <property type="entry name" value="MTTASE_RADICAL"/>
    <property type="match status" value="1"/>
</dbReference>
<dbReference type="KEGG" id="ccl:Clocl_2384"/>
<dbReference type="InterPro" id="IPR020612">
    <property type="entry name" value="Methylthiotransferase_CS"/>
</dbReference>
<dbReference type="EC" id="2.8.4.4" evidence="8"/>
<dbReference type="SFLD" id="SFLDS00029">
    <property type="entry name" value="Radical_SAM"/>
    <property type="match status" value="1"/>
</dbReference>
<dbReference type="GO" id="GO:0046872">
    <property type="term" value="F:metal ion binding"/>
    <property type="evidence" value="ECO:0007669"/>
    <property type="project" value="UniProtKB-KW"/>
</dbReference>
<dbReference type="InterPro" id="IPR012340">
    <property type="entry name" value="NA-bd_OB-fold"/>
</dbReference>
<evidence type="ECO:0000259" key="9">
    <source>
        <dbReference type="PROSITE" id="PS50926"/>
    </source>
</evidence>
<evidence type="ECO:0000313" key="12">
    <source>
        <dbReference type="EMBL" id="AEV68961.1"/>
    </source>
</evidence>
<dbReference type="FunFam" id="3.40.50.12160:FF:000002">
    <property type="entry name" value="Ribosomal protein S12 methylthiotransferase RimO"/>
    <property type="match status" value="1"/>
</dbReference>
<keyword evidence="12" id="KW-0687">Ribonucleoprotein</keyword>
<proteinExistence type="inferred from homology"/>
<dbReference type="SFLD" id="SFLDG01061">
    <property type="entry name" value="methylthiotransferase"/>
    <property type="match status" value="1"/>
</dbReference>
<dbReference type="RefSeq" id="WP_014255530.1">
    <property type="nucleotide sequence ID" value="NC_016627.1"/>
</dbReference>
<keyword evidence="6 8" id="KW-0408">Iron</keyword>
<dbReference type="OrthoDB" id="9805215at2"/>
<dbReference type="PROSITE" id="PS50926">
    <property type="entry name" value="TRAM"/>
    <property type="match status" value="1"/>
</dbReference>
<dbReference type="GO" id="GO:0005829">
    <property type="term" value="C:cytosol"/>
    <property type="evidence" value="ECO:0007669"/>
    <property type="project" value="TreeGrafter"/>
</dbReference>
<sequence length="452" mass="51488" precursor="true">MKKKIGIVSLGCPKNLVDSEIMLGVLKKEDYEITNDESDANIIIVNTCGFIESAVEESINSILEMAEYKQRKCKLLIVTGCLAERYKDQILKEIPEVDAVVGTGGYGHIAEIIEKLSKDEEAISQDKRLFLDYENDVEYLKGERLISSNKGYGYLKIAEGCDNCCTYCVIPSLRGPYTSRKMEDITSEAEQLAKQGVKEVILIAQDVTRYGMDLYKQKKLVDLIREISKIEGIKWIRLLYCYPEEIDENLIEEIAVNPKVVKYLDIPIQHASDKILKAMGRRGTLENLEALLDKLRNRIPDIVIRTTLIVGFPGEDEKDFKILYNFVKKQQFDRLGVFTYSREEGTPAYHMKPQIKKSVKESRLNDIMQLQKEIAIEKNNARLNKVYSVLVEGVAEDGIFYIGRSYAEAPDIDSLIYFTSEEPLEFGSFTEVRVLNVDEYDLVGEVVNESSK</sequence>